<dbReference type="PANTHER" id="PTHR47691">
    <property type="entry name" value="REGULATOR-RELATED"/>
    <property type="match status" value="1"/>
</dbReference>
<accession>A0A1A3NSA5</accession>
<dbReference type="InterPro" id="IPR027417">
    <property type="entry name" value="P-loop_NTPase"/>
</dbReference>
<dbReference type="CDD" id="cd15831">
    <property type="entry name" value="BTAD"/>
    <property type="match status" value="1"/>
</dbReference>
<dbReference type="SUPFAM" id="SSF48452">
    <property type="entry name" value="TPR-like"/>
    <property type="match status" value="2"/>
</dbReference>
<evidence type="ECO:0000256" key="1">
    <source>
        <dbReference type="ARBA" id="ARBA00005820"/>
    </source>
</evidence>
<dbReference type="GO" id="GO:0003677">
    <property type="term" value="F:DNA binding"/>
    <property type="evidence" value="ECO:0007669"/>
    <property type="project" value="UniProtKB-UniRule"/>
</dbReference>
<dbReference type="OrthoDB" id="9812579at2"/>
<evidence type="ECO:0000259" key="4">
    <source>
        <dbReference type="PROSITE" id="PS51755"/>
    </source>
</evidence>
<dbReference type="GO" id="GO:0006355">
    <property type="term" value="P:regulation of DNA-templated transcription"/>
    <property type="evidence" value="ECO:0007669"/>
    <property type="project" value="InterPro"/>
</dbReference>
<organism evidence="5 6">
    <name type="scientific">Mycobacterium asiaticum</name>
    <dbReference type="NCBI Taxonomy" id="1790"/>
    <lineage>
        <taxon>Bacteria</taxon>
        <taxon>Bacillati</taxon>
        <taxon>Actinomycetota</taxon>
        <taxon>Actinomycetes</taxon>
        <taxon>Mycobacteriales</taxon>
        <taxon>Mycobacteriaceae</taxon>
        <taxon>Mycobacterium</taxon>
    </lineage>
</organism>
<dbReference type="SMART" id="SM00862">
    <property type="entry name" value="Trans_reg_C"/>
    <property type="match status" value="1"/>
</dbReference>
<feature type="domain" description="OmpR/PhoB-type" evidence="4">
    <location>
        <begin position="1"/>
        <end position="94"/>
    </location>
</feature>
<dbReference type="Proteomes" id="UP000093928">
    <property type="component" value="Unassembled WGS sequence"/>
</dbReference>
<dbReference type="AlphaFoldDB" id="A0A1A3NSA5"/>
<dbReference type="Pfam" id="PF00486">
    <property type="entry name" value="Trans_reg_C"/>
    <property type="match status" value="1"/>
</dbReference>
<evidence type="ECO:0000313" key="5">
    <source>
        <dbReference type="EMBL" id="OBK23939.1"/>
    </source>
</evidence>
<name>A0A1A3NSA5_MYCAS</name>
<dbReference type="Gene3D" id="1.25.40.10">
    <property type="entry name" value="Tetratricopeptide repeat domain"/>
    <property type="match status" value="2"/>
</dbReference>
<dbReference type="GO" id="GO:0043531">
    <property type="term" value="F:ADP binding"/>
    <property type="evidence" value="ECO:0007669"/>
    <property type="project" value="InterPro"/>
</dbReference>
<dbReference type="SUPFAM" id="SSF52540">
    <property type="entry name" value="P-loop containing nucleoside triphosphate hydrolases"/>
    <property type="match status" value="1"/>
</dbReference>
<dbReference type="InterPro" id="IPR005158">
    <property type="entry name" value="BTAD"/>
</dbReference>
<dbReference type="InterPro" id="IPR058852">
    <property type="entry name" value="HTH_77"/>
</dbReference>
<dbReference type="InterPro" id="IPR036388">
    <property type="entry name" value="WH-like_DNA-bd_sf"/>
</dbReference>
<evidence type="ECO:0000313" key="6">
    <source>
        <dbReference type="Proteomes" id="UP000093928"/>
    </source>
</evidence>
<feature type="DNA-binding region" description="OmpR/PhoB-type" evidence="3">
    <location>
        <begin position="1"/>
        <end position="94"/>
    </location>
</feature>
<protein>
    <submittedName>
        <fullName evidence="5">Transcriptional regulator</fullName>
    </submittedName>
</protein>
<dbReference type="InterPro" id="IPR016032">
    <property type="entry name" value="Sig_transdc_resp-reg_C-effctor"/>
</dbReference>
<dbReference type="EMBL" id="LZLS01000166">
    <property type="protein sequence ID" value="OBK23939.1"/>
    <property type="molecule type" value="Genomic_DNA"/>
</dbReference>
<dbReference type="InterPro" id="IPR001867">
    <property type="entry name" value="OmpR/PhoB-type_DNA-bd"/>
</dbReference>
<dbReference type="SUPFAM" id="SSF46894">
    <property type="entry name" value="C-terminal effector domain of the bipartite response regulators"/>
    <property type="match status" value="1"/>
</dbReference>
<dbReference type="SMART" id="SM01043">
    <property type="entry name" value="BTAD"/>
    <property type="match status" value="1"/>
</dbReference>
<dbReference type="InterPro" id="IPR011990">
    <property type="entry name" value="TPR-like_helical_dom_sf"/>
</dbReference>
<dbReference type="Gene3D" id="1.10.10.10">
    <property type="entry name" value="Winged helix-like DNA-binding domain superfamily/Winged helix DNA-binding domain"/>
    <property type="match status" value="1"/>
</dbReference>
<dbReference type="Pfam" id="PF00931">
    <property type="entry name" value="NB-ARC"/>
    <property type="match status" value="1"/>
</dbReference>
<dbReference type="PROSITE" id="PS51755">
    <property type="entry name" value="OMPR_PHOB"/>
    <property type="match status" value="1"/>
</dbReference>
<dbReference type="GO" id="GO:0000160">
    <property type="term" value="P:phosphorelay signal transduction system"/>
    <property type="evidence" value="ECO:0007669"/>
    <property type="project" value="InterPro"/>
</dbReference>
<comment type="similarity">
    <text evidence="1">Belongs to the AfsR/DnrI/RedD regulatory family.</text>
</comment>
<reference evidence="5 6" key="1">
    <citation type="submission" date="2016-06" db="EMBL/GenBank/DDBJ databases">
        <authorList>
            <person name="Kjaerup R.B."/>
            <person name="Dalgaard T.S."/>
            <person name="Juul-Madsen H.R."/>
        </authorList>
    </citation>
    <scope>NUCLEOTIDE SEQUENCE [LARGE SCALE GENOMIC DNA]</scope>
    <source>
        <strain evidence="5 6">1165133.8</strain>
    </source>
</reference>
<dbReference type="Pfam" id="PF03704">
    <property type="entry name" value="BTAD"/>
    <property type="match status" value="1"/>
</dbReference>
<dbReference type="PANTHER" id="PTHR47691:SF3">
    <property type="entry name" value="HTH-TYPE TRANSCRIPTIONAL REGULATOR RV0890C-RELATED"/>
    <property type="match status" value="1"/>
</dbReference>
<evidence type="ECO:0000256" key="3">
    <source>
        <dbReference type="PROSITE-ProRule" id="PRU01091"/>
    </source>
</evidence>
<keyword evidence="2 3" id="KW-0238">DNA-binding</keyword>
<dbReference type="Pfam" id="PF25872">
    <property type="entry name" value="HTH_77"/>
    <property type="match status" value="1"/>
</dbReference>
<evidence type="ECO:0000256" key="2">
    <source>
        <dbReference type="ARBA" id="ARBA00023125"/>
    </source>
</evidence>
<proteinExistence type="inferred from homology"/>
<dbReference type="RefSeq" id="WP_065145388.1">
    <property type="nucleotide sequence ID" value="NZ_LZLS01000166.1"/>
</dbReference>
<sequence>MTVQFRLLGDVDARVDGQPLEIGHARQRCVLAALLIDVNRPVPLEQLVDRVWSDRPPYSARSSLTSYVSRLRNLFGDAHGVALSREPGGYVLATDPASVDLHRFNAAVSKARATADPHEGAVLFDRALEVWGGEPFASLDTPWFNDVRNALQAELLSVQLDRNDVALRAGRHRDLLVELLAAQAAHPLDERLAGQLMLAQYRCGRQANALETYRQTRQRLVDELGLEPGPALRRVHQQILTGDTDEEAADVGPPASDVESSVQPAASLRGADGSHWALLRRVTSFVGHGNELQRTLTALRTGPLVTLAGVGGVGKTRMALEVARLEQERFSAGVWICELGPLENDEGVADAVAATLRLRRQQGRSLDESIVEYLRPREALLVVDNCEHVLDVAAALVERIIGECPGVSVLVTTRQPLGIEGEQIVMIEPLPVEDATRLFADRARASRPDFRLDQQQAGAVADICKRVDCLPLAVEIAAARMRVMSARDVMRRLDHLYALRGGVRGALPRQQSLNATIDWSYRLLTAAEQTLFVRLSVFAGSFDLEAAHGVCGVEGACEDSTLELLVGLVDKSMVIVRSVTNRTRYGVLETLRAFGRERLREAGCDASHVVRHAVYFTELAERAAVGLQGAEEREWVERMLPDYDNLRTAFDHAMAQPDIDVALRLVTAVSGLVDLRFGYEVAQWAERVIEVADPSHPLYPAAVGAAARGAWNDADYVRAKALAALAEGRTVPPRTARFAHPADVAADAALFEGDARGVLAYWNREAKRARKEGNPTRLVWTAFVLSVCHGVLGRPEVAVPGALEAVAAADATGNPTARSMAYFALAYPLKMSDPDRALTLFEEAARLAGEVQNFWWYGIALMEAAATRAVHGDPATAAQLFVEVLDHWNRVGDLNQQWVNLRYIARLLVRIGDDDEAAFLYGAVLKAGKRPPFRGATLDALIDRLGADRFETYCAAAIANQDIVTRVRPILQRHAHQVATLG</sequence>
<comment type="caution">
    <text evidence="5">The sequence shown here is derived from an EMBL/GenBank/DDBJ whole genome shotgun (WGS) entry which is preliminary data.</text>
</comment>
<gene>
    <name evidence="5" type="ORF">A5634_04580</name>
</gene>
<dbReference type="InterPro" id="IPR002182">
    <property type="entry name" value="NB-ARC"/>
</dbReference>
<dbReference type="Gene3D" id="3.40.50.300">
    <property type="entry name" value="P-loop containing nucleotide triphosphate hydrolases"/>
    <property type="match status" value="1"/>
</dbReference>